<dbReference type="PANTHER" id="PTHR11803">
    <property type="entry name" value="2-IMINOBUTANOATE/2-IMINOPROPANOATE DEAMINASE RIDA"/>
    <property type="match status" value="1"/>
</dbReference>
<dbReference type="GO" id="GO:0019239">
    <property type="term" value="F:deaminase activity"/>
    <property type="evidence" value="ECO:0007669"/>
    <property type="project" value="TreeGrafter"/>
</dbReference>
<comment type="similarity">
    <text evidence="1">Belongs to the RutC family.</text>
</comment>
<evidence type="ECO:0000313" key="3">
    <source>
        <dbReference type="Proteomes" id="UP000250179"/>
    </source>
</evidence>
<proteinExistence type="inferred from homology"/>
<gene>
    <name evidence="2" type="ORF">A3L09_09870</name>
</gene>
<dbReference type="Pfam" id="PF01042">
    <property type="entry name" value="Ribonuc_L-PSP"/>
    <property type="match status" value="1"/>
</dbReference>
<reference evidence="2 3" key="1">
    <citation type="submission" date="2016-03" db="EMBL/GenBank/DDBJ databases">
        <title>Complete genome sequence of Thermococcus profundus strain DT5432.</title>
        <authorList>
            <person name="Oger P.M."/>
        </authorList>
    </citation>
    <scope>NUCLEOTIDE SEQUENCE [LARGE SCALE GENOMIC DNA]</scope>
    <source>
        <strain evidence="2 3">DT 5432</strain>
    </source>
</reference>
<dbReference type="EMBL" id="CP014862">
    <property type="protein sequence ID" value="ASJ03539.1"/>
    <property type="molecule type" value="Genomic_DNA"/>
</dbReference>
<organism evidence="2 3">
    <name type="scientific">Thermococcus profundus</name>
    <dbReference type="NCBI Taxonomy" id="49899"/>
    <lineage>
        <taxon>Archaea</taxon>
        <taxon>Methanobacteriati</taxon>
        <taxon>Methanobacteriota</taxon>
        <taxon>Thermococci</taxon>
        <taxon>Thermococcales</taxon>
        <taxon>Thermococcaceae</taxon>
        <taxon>Thermococcus</taxon>
    </lineage>
</organism>
<dbReference type="Gene3D" id="3.30.1330.40">
    <property type="entry name" value="RutC-like"/>
    <property type="match status" value="1"/>
</dbReference>
<dbReference type="InterPro" id="IPR035959">
    <property type="entry name" value="RutC-like_sf"/>
</dbReference>
<dbReference type="InterPro" id="IPR006056">
    <property type="entry name" value="RidA"/>
</dbReference>
<dbReference type="CDD" id="cd00448">
    <property type="entry name" value="YjgF_YER057c_UK114_family"/>
    <property type="match status" value="1"/>
</dbReference>
<dbReference type="GO" id="GO:0005829">
    <property type="term" value="C:cytosol"/>
    <property type="evidence" value="ECO:0007669"/>
    <property type="project" value="TreeGrafter"/>
</dbReference>
<accession>A0A2Z2MDD3</accession>
<name>A0A2Z2MDD3_THEPR</name>
<dbReference type="OrthoDB" id="371655at2157"/>
<dbReference type="RefSeq" id="WP_088858795.1">
    <property type="nucleotide sequence ID" value="NZ_CP014862.1"/>
</dbReference>
<dbReference type="KEGG" id="tprf:A3L09_09870"/>
<evidence type="ECO:0000256" key="1">
    <source>
        <dbReference type="ARBA" id="ARBA00010552"/>
    </source>
</evidence>
<dbReference type="FunFam" id="3.30.1330.40:FF:000001">
    <property type="entry name" value="L-PSP family endoribonuclease"/>
    <property type="match status" value="1"/>
</dbReference>
<dbReference type="AlphaFoldDB" id="A0A2Z2MDD3"/>
<dbReference type="Proteomes" id="UP000250179">
    <property type="component" value="Chromosome"/>
</dbReference>
<protein>
    <submittedName>
        <fullName evidence="2">Deaminase</fullName>
    </submittedName>
</protein>
<dbReference type="PANTHER" id="PTHR11803:SF58">
    <property type="entry name" value="PROTEIN HMF1-RELATED"/>
    <property type="match status" value="1"/>
</dbReference>
<dbReference type="SUPFAM" id="SSF55298">
    <property type="entry name" value="YjgF-like"/>
    <property type="match status" value="1"/>
</dbReference>
<keyword evidence="3" id="KW-1185">Reference proteome</keyword>
<evidence type="ECO:0000313" key="2">
    <source>
        <dbReference type="EMBL" id="ASJ03539.1"/>
    </source>
</evidence>
<sequence>MEKKTVTPKGAPAPIGPYSPGILASGRFLFVSGQIPVDPETGELIEGTFEEKVRRTLENLLSVVEGAGGSAENVVKVTVYLRDIGKYGEFNRVYSEFFTESKPARAVVEVSNLPKGVDLEVECIAVL</sequence>
<dbReference type="NCBIfam" id="TIGR00004">
    <property type="entry name" value="Rid family detoxifying hydrolase"/>
    <property type="match status" value="1"/>
</dbReference>
<dbReference type="GeneID" id="33320724"/>
<dbReference type="InterPro" id="IPR006175">
    <property type="entry name" value="YjgF/YER057c/UK114"/>
</dbReference>